<feature type="coiled-coil region" evidence="1">
    <location>
        <begin position="83"/>
        <end position="170"/>
    </location>
</feature>
<feature type="coiled-coil region" evidence="1">
    <location>
        <begin position="196"/>
        <end position="265"/>
    </location>
</feature>
<sequence length="416" mass="49810">MNTYQQENIQDNNRMISEKHVEDLKLKEDAIKSFKHRLSNIQNDCRQLQQQLNELRTTTVNNNEMFGKKLLTEQLSNILLMQLNEMKSETSHLKRMNEQLLQEKLHEKDRNIQLNCEFQSCLTHLRNENEQLKQTNIVLENKLQTFQNNLDELRQEYDDSLQQVNECNRTIKDLYDKITNYEIGKQQNELEFSTEILELKKLLTKMEENERILKSKHEQLSLQCEKYSNEINENKIEIERLTRQNITLNNENEEYRMKIDSLQQHSDDNKQTKIRLSHQDENNDYNINDDIKQVIMEKESIIREQEMKLVELGKQIECLYHERLELENRINQSLQTIQDKEMEIQRLNLAINDHDNKQQLIDQRISTLEMELAKEKERSKGLSLTLAKEKFQSSTTKLIENLEHQHSSSSSQHQQK</sequence>
<organism evidence="2 3">
    <name type="scientific">Euroglyphus maynei</name>
    <name type="common">Mayne's house dust mite</name>
    <dbReference type="NCBI Taxonomy" id="6958"/>
    <lineage>
        <taxon>Eukaryota</taxon>
        <taxon>Metazoa</taxon>
        <taxon>Ecdysozoa</taxon>
        <taxon>Arthropoda</taxon>
        <taxon>Chelicerata</taxon>
        <taxon>Arachnida</taxon>
        <taxon>Acari</taxon>
        <taxon>Acariformes</taxon>
        <taxon>Sarcoptiformes</taxon>
        <taxon>Astigmata</taxon>
        <taxon>Psoroptidia</taxon>
        <taxon>Analgoidea</taxon>
        <taxon>Pyroglyphidae</taxon>
        <taxon>Pyroglyphinae</taxon>
        <taxon>Euroglyphus</taxon>
    </lineage>
</organism>
<keyword evidence="1" id="KW-0175">Coiled coil</keyword>
<evidence type="ECO:0000313" key="3">
    <source>
        <dbReference type="Proteomes" id="UP000194236"/>
    </source>
</evidence>
<evidence type="ECO:0000256" key="1">
    <source>
        <dbReference type="SAM" id="Coils"/>
    </source>
</evidence>
<name>A0A1Y3BN27_EURMA</name>
<dbReference type="Proteomes" id="UP000194236">
    <property type="component" value="Unassembled WGS sequence"/>
</dbReference>
<accession>A0A1Y3BN27</accession>
<dbReference type="AlphaFoldDB" id="A0A1Y3BN27"/>
<proteinExistence type="predicted"/>
<dbReference type="OrthoDB" id="6512270at2759"/>
<reference evidence="2 3" key="1">
    <citation type="submission" date="2017-03" db="EMBL/GenBank/DDBJ databases">
        <title>Genome Survey of Euroglyphus maynei.</title>
        <authorList>
            <person name="Arlian L.G."/>
            <person name="Morgan M.S."/>
            <person name="Rider S.D."/>
        </authorList>
    </citation>
    <scope>NUCLEOTIDE SEQUENCE [LARGE SCALE GENOMIC DNA]</scope>
    <source>
        <strain evidence="2">Arlian Lab</strain>
        <tissue evidence="2">Whole body</tissue>
    </source>
</reference>
<dbReference type="EMBL" id="MUJZ01015653">
    <property type="protein sequence ID" value="OTF81006.1"/>
    <property type="molecule type" value="Genomic_DNA"/>
</dbReference>
<protein>
    <submittedName>
        <fullName evidence="2">Uncharacterized protein</fullName>
    </submittedName>
</protein>
<evidence type="ECO:0000313" key="2">
    <source>
        <dbReference type="EMBL" id="OTF81006.1"/>
    </source>
</evidence>
<comment type="caution">
    <text evidence="2">The sequence shown here is derived from an EMBL/GenBank/DDBJ whole genome shotgun (WGS) entry which is preliminary data.</text>
</comment>
<feature type="coiled-coil region" evidence="1">
    <location>
        <begin position="309"/>
        <end position="357"/>
    </location>
</feature>
<gene>
    <name evidence="2" type="ORF">BLA29_005177</name>
</gene>
<feature type="coiled-coil region" evidence="1">
    <location>
        <begin position="24"/>
        <end position="58"/>
    </location>
</feature>
<keyword evidence="3" id="KW-1185">Reference proteome</keyword>